<name>A0AAU8LXJ5_9BACT</name>
<gene>
    <name evidence="2" type="ORF">Q3M24_02265</name>
</gene>
<organism evidence="2">
    <name type="scientific">Candidatus Electrothrix aestuarii</name>
    <dbReference type="NCBI Taxonomy" id="3062594"/>
    <lineage>
        <taxon>Bacteria</taxon>
        <taxon>Pseudomonadati</taxon>
        <taxon>Thermodesulfobacteriota</taxon>
        <taxon>Desulfobulbia</taxon>
        <taxon>Desulfobulbales</taxon>
        <taxon>Desulfobulbaceae</taxon>
        <taxon>Candidatus Electrothrix</taxon>
    </lineage>
</organism>
<accession>A0AAU8LXJ5</accession>
<evidence type="ECO:0000256" key="1">
    <source>
        <dbReference type="SAM" id="Phobius"/>
    </source>
</evidence>
<reference evidence="2" key="1">
    <citation type="journal article" date="2024" name="Syst. Appl. Microbiol.">
        <title>First single-strain enrichments of Electrothrix cable bacteria, description of E. aestuarii sp. nov. and E. rattekaaiensis sp. nov., and proposal of a cable bacteria taxonomy following the rules of the SeqCode.</title>
        <authorList>
            <person name="Plum-Jensen L.E."/>
            <person name="Schramm A."/>
            <person name="Marshall I.P.G."/>
        </authorList>
    </citation>
    <scope>NUCLEOTIDE SEQUENCE</scope>
    <source>
        <strain evidence="2">Rat1</strain>
    </source>
</reference>
<keyword evidence="1" id="KW-0812">Transmembrane</keyword>
<feature type="transmembrane region" description="Helical" evidence="1">
    <location>
        <begin position="20"/>
        <end position="41"/>
    </location>
</feature>
<keyword evidence="1" id="KW-0472">Membrane</keyword>
<dbReference type="KEGG" id="eaj:Q3M24_02265"/>
<feature type="transmembrane region" description="Helical" evidence="1">
    <location>
        <begin position="152"/>
        <end position="173"/>
    </location>
</feature>
<evidence type="ECO:0000313" key="2">
    <source>
        <dbReference type="EMBL" id="XCN73599.1"/>
    </source>
</evidence>
<proteinExistence type="predicted"/>
<dbReference type="EMBL" id="CP159373">
    <property type="protein sequence ID" value="XCN73599.1"/>
    <property type="molecule type" value="Genomic_DNA"/>
</dbReference>
<dbReference type="AlphaFoldDB" id="A0AAU8LXJ5"/>
<protein>
    <submittedName>
        <fullName evidence="2">Uncharacterized protein</fullName>
    </submittedName>
</protein>
<keyword evidence="1" id="KW-1133">Transmembrane helix</keyword>
<reference evidence="2" key="2">
    <citation type="submission" date="2024-06" db="EMBL/GenBank/DDBJ databases">
        <authorList>
            <person name="Plum-Jensen L.E."/>
            <person name="Schramm A."/>
            <person name="Marshall I.P.G."/>
        </authorList>
    </citation>
    <scope>NUCLEOTIDE SEQUENCE</scope>
    <source>
        <strain evidence="2">Rat1</strain>
    </source>
</reference>
<sequence>MSVNCHQRPRKKKESRVFELCTLAFFGLFIAALTSVLLYAYPISILTCAYVEPNQVDCRLQERAVGLIPIKEQGIFDLKDAFVTRESSEVRRSGRTERLVNDRVVLQTSSDKIPLNSFDETGGFLAKDTAHTIKDFLQSHTTEPLRVWQATWLPLGLSLFFFPLSLVMLYVVLENLLCGWRRNKSEHHRRRT</sequence>